<dbReference type="InterPro" id="IPR019008">
    <property type="entry name" value="Beta_sandwich_EMC7"/>
</dbReference>
<feature type="transmembrane region" description="Helical" evidence="7">
    <location>
        <begin position="147"/>
        <end position="165"/>
    </location>
</feature>
<dbReference type="InterPro" id="IPR013784">
    <property type="entry name" value="Carb-bd-like_fold"/>
</dbReference>
<evidence type="ECO:0000256" key="8">
    <source>
        <dbReference type="SAM" id="SignalP"/>
    </source>
</evidence>
<gene>
    <name evidence="10" type="ORF">BCR42DRAFT_416575</name>
</gene>
<dbReference type="Pfam" id="PF09430">
    <property type="entry name" value="EMC7_beta-sandw"/>
    <property type="match status" value="1"/>
</dbReference>
<comment type="similarity">
    <text evidence="2">Belongs to the EMC7 family.</text>
</comment>
<dbReference type="STRING" id="90262.A0A1X2IEQ6"/>
<dbReference type="PANTHER" id="PTHR13605">
    <property type="entry name" value="ER MEMBRANE PROTEIN COMPLEX SUBUNIT 7"/>
    <property type="match status" value="1"/>
</dbReference>
<evidence type="ECO:0000256" key="6">
    <source>
        <dbReference type="ARBA" id="ARBA00023136"/>
    </source>
</evidence>
<evidence type="ECO:0000259" key="9">
    <source>
        <dbReference type="Pfam" id="PF09430"/>
    </source>
</evidence>
<feature type="chain" id="PRO_5012688023" description="ER membrane protein complex subunit 7 beta-sandwich domain-containing protein" evidence="8">
    <location>
        <begin position="25"/>
        <end position="211"/>
    </location>
</feature>
<dbReference type="AlphaFoldDB" id="A0A1X2IEQ6"/>
<dbReference type="GO" id="GO:0072546">
    <property type="term" value="C:EMC complex"/>
    <property type="evidence" value="ECO:0007669"/>
    <property type="project" value="TreeGrafter"/>
</dbReference>
<evidence type="ECO:0000256" key="5">
    <source>
        <dbReference type="ARBA" id="ARBA00022989"/>
    </source>
</evidence>
<evidence type="ECO:0000313" key="10">
    <source>
        <dbReference type="EMBL" id="ORZ15181.1"/>
    </source>
</evidence>
<dbReference type="SUPFAM" id="SSF49452">
    <property type="entry name" value="Starch-binding domain-like"/>
    <property type="match status" value="1"/>
</dbReference>
<reference evidence="10 11" key="1">
    <citation type="submission" date="2016-07" db="EMBL/GenBank/DDBJ databases">
        <title>Pervasive Adenine N6-methylation of Active Genes in Fungi.</title>
        <authorList>
            <consortium name="DOE Joint Genome Institute"/>
            <person name="Mondo S.J."/>
            <person name="Dannebaum R.O."/>
            <person name="Kuo R.C."/>
            <person name="Labutti K."/>
            <person name="Haridas S."/>
            <person name="Kuo A."/>
            <person name="Salamov A."/>
            <person name="Ahrendt S.R."/>
            <person name="Lipzen A."/>
            <person name="Sullivan W."/>
            <person name="Andreopoulos W.B."/>
            <person name="Clum A."/>
            <person name="Lindquist E."/>
            <person name="Daum C."/>
            <person name="Ramamoorthy G.K."/>
            <person name="Gryganskyi A."/>
            <person name="Culley D."/>
            <person name="Magnuson J.K."/>
            <person name="James T.Y."/>
            <person name="O'Malley M.A."/>
            <person name="Stajich J.E."/>
            <person name="Spatafora J.W."/>
            <person name="Visel A."/>
            <person name="Grigoriev I.V."/>
        </authorList>
    </citation>
    <scope>NUCLEOTIDE SEQUENCE [LARGE SCALE GENOMIC DNA]</scope>
    <source>
        <strain evidence="10 11">NRRL 1336</strain>
    </source>
</reference>
<dbReference type="PANTHER" id="PTHR13605:SF4">
    <property type="entry name" value="ER MEMBRANE PROTEIN COMPLEX SUBUNIT 7"/>
    <property type="match status" value="1"/>
</dbReference>
<dbReference type="EMBL" id="MCGE01000013">
    <property type="protein sequence ID" value="ORZ15181.1"/>
    <property type="molecule type" value="Genomic_DNA"/>
</dbReference>
<dbReference type="PROSITE" id="PS51257">
    <property type="entry name" value="PROKAR_LIPOPROTEIN"/>
    <property type="match status" value="1"/>
</dbReference>
<name>A0A1X2IEQ6_9FUNG</name>
<evidence type="ECO:0000256" key="1">
    <source>
        <dbReference type="ARBA" id="ARBA00004167"/>
    </source>
</evidence>
<dbReference type="GO" id="GO:0030246">
    <property type="term" value="F:carbohydrate binding"/>
    <property type="evidence" value="ECO:0007669"/>
    <property type="project" value="InterPro"/>
</dbReference>
<evidence type="ECO:0000313" key="11">
    <source>
        <dbReference type="Proteomes" id="UP000193560"/>
    </source>
</evidence>
<keyword evidence="3 7" id="KW-0812">Transmembrane</keyword>
<proteinExistence type="inferred from homology"/>
<protein>
    <recommendedName>
        <fullName evidence="9">ER membrane protein complex subunit 7 beta-sandwich domain-containing protein</fullName>
    </recommendedName>
</protein>
<feature type="signal peptide" evidence="8">
    <location>
        <begin position="1"/>
        <end position="24"/>
    </location>
</feature>
<keyword evidence="5 7" id="KW-1133">Transmembrane helix</keyword>
<dbReference type="InterPro" id="IPR039163">
    <property type="entry name" value="EMC7"/>
</dbReference>
<dbReference type="Gene3D" id="2.60.40.1120">
    <property type="entry name" value="Carboxypeptidase-like, regulatory domain"/>
    <property type="match status" value="1"/>
</dbReference>
<sequence>MAITRHIVLLISLVVSCLFATAAAVSVEGSLVTNGILTDLRRLRPSTKVSLSGIYYTFVQKDGTFSFDDVPAGSYLLEVNDIDYIFPKLRVDVKENTVDGAYTGLGVGWDKTGYAIPHPFVLRAKAEADYFVERQGFNVMGMFKNPMFLMLGFSGIMMLVMPKMLKNLDPEAMQDVAQSQSDAQNMMNDMPTSLSQMFAKAQQQAQQHAQR</sequence>
<evidence type="ECO:0000256" key="7">
    <source>
        <dbReference type="SAM" id="Phobius"/>
    </source>
</evidence>
<keyword evidence="11" id="KW-1185">Reference proteome</keyword>
<comment type="caution">
    <text evidence="10">The sequence shown here is derived from an EMBL/GenBank/DDBJ whole genome shotgun (WGS) entry which is preliminary data.</text>
</comment>
<keyword evidence="6 7" id="KW-0472">Membrane</keyword>
<keyword evidence="4 8" id="KW-0732">Signal</keyword>
<comment type="subcellular location">
    <subcellularLocation>
        <location evidence="1">Membrane</location>
        <topology evidence="1">Single-pass membrane protein</topology>
    </subcellularLocation>
</comment>
<organism evidence="10 11">
    <name type="scientific">Absidia repens</name>
    <dbReference type="NCBI Taxonomy" id="90262"/>
    <lineage>
        <taxon>Eukaryota</taxon>
        <taxon>Fungi</taxon>
        <taxon>Fungi incertae sedis</taxon>
        <taxon>Mucoromycota</taxon>
        <taxon>Mucoromycotina</taxon>
        <taxon>Mucoromycetes</taxon>
        <taxon>Mucorales</taxon>
        <taxon>Cunninghamellaceae</taxon>
        <taxon>Absidia</taxon>
    </lineage>
</organism>
<accession>A0A1X2IEQ6</accession>
<evidence type="ECO:0000256" key="2">
    <source>
        <dbReference type="ARBA" id="ARBA00008880"/>
    </source>
</evidence>
<evidence type="ECO:0000256" key="3">
    <source>
        <dbReference type="ARBA" id="ARBA00022692"/>
    </source>
</evidence>
<dbReference type="Proteomes" id="UP000193560">
    <property type="component" value="Unassembled WGS sequence"/>
</dbReference>
<dbReference type="OrthoDB" id="27095at2759"/>
<feature type="domain" description="ER membrane protein complex subunit 7 beta-sandwich" evidence="9">
    <location>
        <begin position="43"/>
        <end position="150"/>
    </location>
</feature>
<evidence type="ECO:0000256" key="4">
    <source>
        <dbReference type="ARBA" id="ARBA00022729"/>
    </source>
</evidence>